<protein>
    <submittedName>
        <fullName evidence="1">Uncharacterized protein</fullName>
    </submittedName>
</protein>
<dbReference type="EMBL" id="ATBB01000023">
    <property type="protein sequence ID" value="EQC58309.1"/>
    <property type="molecule type" value="Genomic_DNA"/>
</dbReference>
<dbReference type="Proteomes" id="UP000015854">
    <property type="component" value="Unassembled WGS sequence"/>
</dbReference>
<reference evidence="1 2" key="1">
    <citation type="journal article" date="2013" name="ISME J.">
        <title>Multifactorial diversity sustains microbial community stability.</title>
        <authorList>
            <person name="Erkus O."/>
            <person name="de Jager V.C."/>
            <person name="Spus M."/>
            <person name="van Alen-Boerrigter I.J."/>
            <person name="van Rijswijck I.M."/>
            <person name="Hazelwood L."/>
            <person name="Janssen P.W."/>
            <person name="van Hijum S.A."/>
            <person name="Kleerebezem M."/>
            <person name="Smid E.J."/>
        </authorList>
    </citation>
    <scope>NUCLEOTIDE SEQUENCE [LARGE SCALE GENOMIC DNA]</scope>
    <source>
        <strain evidence="1 2">TIFN6</strain>
    </source>
</reference>
<organism evidence="1 2">
    <name type="scientific">Lactococcus cremoris subsp. cremoris TIFN6</name>
    <dbReference type="NCBI Taxonomy" id="1234876"/>
    <lineage>
        <taxon>Bacteria</taxon>
        <taxon>Bacillati</taxon>
        <taxon>Bacillota</taxon>
        <taxon>Bacilli</taxon>
        <taxon>Lactobacillales</taxon>
        <taxon>Streptococcaceae</taxon>
        <taxon>Lactococcus</taxon>
        <taxon>Lactococcus cremoris subsp. cremoris</taxon>
    </lineage>
</organism>
<dbReference type="PATRIC" id="fig|1234876.3.peg.140"/>
<sequence>MGRGKGCSTYCLTLLIIISLRKLIGFLEETTLSPDKIKVLCSDTAFITYPFTKQLNLSKINLLNLNLNIPYVVEPFTSHAALIGKTVPLQLSLINQFLYEEDMSIEKSLILFNIDDWDVLLPWTSPYFTMHFKDYGIEVIRNSKIVGQDNIWLNFMIKSRMIINKKYIIEIITDESTLSLENSLFIHSENKFKNIDLKEQMRTVKLYGKANLLQIILLNF</sequence>
<evidence type="ECO:0000313" key="2">
    <source>
        <dbReference type="Proteomes" id="UP000015854"/>
    </source>
</evidence>
<proteinExistence type="predicted"/>
<accession>T0TL91</accession>
<gene>
    <name evidence="1" type="ORF">LLT6_08440</name>
</gene>
<dbReference type="AlphaFoldDB" id="T0TL91"/>
<name>T0TL91_LACLC</name>
<evidence type="ECO:0000313" key="1">
    <source>
        <dbReference type="EMBL" id="EQC58309.1"/>
    </source>
</evidence>
<comment type="caution">
    <text evidence="1">The sequence shown here is derived from an EMBL/GenBank/DDBJ whole genome shotgun (WGS) entry which is preliminary data.</text>
</comment>